<gene>
    <name evidence="14" type="ORF">RHS04_00694</name>
</gene>
<dbReference type="GO" id="GO:0019563">
    <property type="term" value="P:glycerol catabolic process"/>
    <property type="evidence" value="ECO:0007669"/>
    <property type="project" value="UniProtKB-UniPathway"/>
</dbReference>
<dbReference type="NCBIfam" id="TIGR01311">
    <property type="entry name" value="glycerol_kin"/>
    <property type="match status" value="1"/>
</dbReference>
<dbReference type="InterPro" id="IPR042018">
    <property type="entry name" value="GK1-3_metazoan-type"/>
</dbReference>
<dbReference type="EMBL" id="JACYCC010000021">
    <property type="protein sequence ID" value="KAF8685629.1"/>
    <property type="molecule type" value="Genomic_DNA"/>
</dbReference>
<dbReference type="InterPro" id="IPR018485">
    <property type="entry name" value="FGGY_C"/>
</dbReference>
<dbReference type="InterPro" id="IPR005999">
    <property type="entry name" value="Glycerol_kin"/>
</dbReference>
<dbReference type="PANTHER" id="PTHR10196:SF69">
    <property type="entry name" value="GLYCEROL KINASE"/>
    <property type="match status" value="1"/>
</dbReference>
<evidence type="ECO:0000256" key="4">
    <source>
        <dbReference type="ARBA" id="ARBA00022679"/>
    </source>
</evidence>
<feature type="domain" description="Carbohydrate kinase FGGY C-terminal" evidence="13">
    <location>
        <begin position="363"/>
        <end position="553"/>
    </location>
</feature>
<evidence type="ECO:0000256" key="5">
    <source>
        <dbReference type="ARBA" id="ARBA00022741"/>
    </source>
</evidence>
<dbReference type="SUPFAM" id="SSF53067">
    <property type="entry name" value="Actin-like ATPase domain"/>
    <property type="match status" value="2"/>
</dbReference>
<feature type="region of interest" description="Disordered" evidence="11">
    <location>
        <begin position="38"/>
        <end position="67"/>
    </location>
</feature>
<dbReference type="CDD" id="cd07792">
    <property type="entry name" value="ASKHA_NBD_FGGY_GK1-3-like"/>
    <property type="match status" value="1"/>
</dbReference>
<organism evidence="14 15">
    <name type="scientific">Rhizoctonia solani</name>
    <dbReference type="NCBI Taxonomy" id="456999"/>
    <lineage>
        <taxon>Eukaryota</taxon>
        <taxon>Fungi</taxon>
        <taxon>Dikarya</taxon>
        <taxon>Basidiomycota</taxon>
        <taxon>Agaricomycotina</taxon>
        <taxon>Agaricomycetes</taxon>
        <taxon>Cantharellales</taxon>
        <taxon>Ceratobasidiaceae</taxon>
        <taxon>Rhizoctonia</taxon>
    </lineage>
</organism>
<comment type="caution">
    <text evidence="14">The sequence shown here is derived from an EMBL/GenBank/DDBJ whole genome shotgun (WGS) entry which is preliminary data.</text>
</comment>
<evidence type="ECO:0000256" key="9">
    <source>
        <dbReference type="ARBA" id="ARBA00043149"/>
    </source>
</evidence>
<accession>A0A8H7HFY7</accession>
<evidence type="ECO:0000256" key="3">
    <source>
        <dbReference type="ARBA" id="ARBA00012099"/>
    </source>
</evidence>
<keyword evidence="6 10" id="KW-0418">Kinase</keyword>
<dbReference type="Proteomes" id="UP000650582">
    <property type="component" value="Unassembled WGS sequence"/>
</dbReference>
<dbReference type="PROSITE" id="PS00445">
    <property type="entry name" value="FGGY_KINASES_2"/>
    <property type="match status" value="1"/>
</dbReference>
<evidence type="ECO:0000256" key="11">
    <source>
        <dbReference type="SAM" id="MobiDB-lite"/>
    </source>
</evidence>
<dbReference type="GO" id="GO:0005739">
    <property type="term" value="C:mitochondrion"/>
    <property type="evidence" value="ECO:0007669"/>
    <property type="project" value="TreeGrafter"/>
</dbReference>
<dbReference type="InterPro" id="IPR018484">
    <property type="entry name" value="FGGY_N"/>
</dbReference>
<dbReference type="EC" id="2.7.1.30" evidence="3"/>
<proteinExistence type="inferred from homology"/>
<dbReference type="GO" id="GO:0046167">
    <property type="term" value="P:glycerol-3-phosphate biosynthetic process"/>
    <property type="evidence" value="ECO:0007669"/>
    <property type="project" value="TreeGrafter"/>
</dbReference>
<evidence type="ECO:0000259" key="12">
    <source>
        <dbReference type="Pfam" id="PF00370"/>
    </source>
</evidence>
<dbReference type="Gene3D" id="3.30.420.40">
    <property type="match status" value="2"/>
</dbReference>
<dbReference type="GO" id="GO:0005524">
    <property type="term" value="F:ATP binding"/>
    <property type="evidence" value="ECO:0007669"/>
    <property type="project" value="UniProtKB-KW"/>
</dbReference>
<evidence type="ECO:0000256" key="8">
    <source>
        <dbReference type="ARBA" id="ARBA00022840"/>
    </source>
</evidence>
<comment type="similarity">
    <text evidence="2 10">Belongs to the FGGY kinase family.</text>
</comment>
<evidence type="ECO:0000259" key="13">
    <source>
        <dbReference type="Pfam" id="PF02782"/>
    </source>
</evidence>
<feature type="compositionally biased region" description="Basic residues" evidence="11">
    <location>
        <begin position="45"/>
        <end position="54"/>
    </location>
</feature>
<dbReference type="AlphaFoldDB" id="A0A8H7HFY7"/>
<evidence type="ECO:0000256" key="10">
    <source>
        <dbReference type="RuleBase" id="RU003733"/>
    </source>
</evidence>
<dbReference type="FunFam" id="3.30.420.40:FF:000108">
    <property type="entry name" value="Glycerol kinase, glycosomal"/>
    <property type="match status" value="1"/>
</dbReference>
<keyword evidence="5" id="KW-0547">Nucleotide-binding</keyword>
<comment type="pathway">
    <text evidence="1">Polyol metabolism; glycerol degradation via glycerol kinase pathway; sn-glycerol 3-phosphate from glycerol: step 1/1.</text>
</comment>
<evidence type="ECO:0000256" key="7">
    <source>
        <dbReference type="ARBA" id="ARBA00022798"/>
    </source>
</evidence>
<keyword evidence="4 10" id="KW-0808">Transferase</keyword>
<name>A0A8H7HFY7_9AGAM</name>
<keyword evidence="8" id="KW-0067">ATP-binding</keyword>
<dbReference type="Pfam" id="PF00370">
    <property type="entry name" value="FGGY_N"/>
    <property type="match status" value="1"/>
</dbReference>
<keyword evidence="7" id="KW-0319">Glycerol metabolism</keyword>
<dbReference type="GO" id="GO:0004370">
    <property type="term" value="F:glycerol kinase activity"/>
    <property type="evidence" value="ECO:0007669"/>
    <property type="project" value="UniProtKB-EC"/>
</dbReference>
<dbReference type="FunFam" id="3.30.420.40:FF:000086">
    <property type="entry name" value="Glycerol kinase"/>
    <property type="match status" value="1"/>
</dbReference>
<feature type="domain" description="Carbohydrate kinase FGGY N-terminal" evidence="12">
    <location>
        <begin position="89"/>
        <end position="353"/>
    </location>
</feature>
<dbReference type="Pfam" id="PF02782">
    <property type="entry name" value="FGGY_C"/>
    <property type="match status" value="1"/>
</dbReference>
<dbReference type="GO" id="GO:0006641">
    <property type="term" value="P:triglyceride metabolic process"/>
    <property type="evidence" value="ECO:0007669"/>
    <property type="project" value="TreeGrafter"/>
</dbReference>
<feature type="compositionally biased region" description="Basic and acidic residues" evidence="11">
    <location>
        <begin position="55"/>
        <end position="67"/>
    </location>
</feature>
<dbReference type="UniPathway" id="UPA00618">
    <property type="reaction ID" value="UER00672"/>
</dbReference>
<evidence type="ECO:0000256" key="6">
    <source>
        <dbReference type="ARBA" id="ARBA00022777"/>
    </source>
</evidence>
<reference evidence="14" key="1">
    <citation type="submission" date="2020-09" db="EMBL/GenBank/DDBJ databases">
        <title>Comparative genome analyses of four rice-infecting Rhizoctonia solani isolates reveal extensive enrichment of homogalacturonan modification genes.</title>
        <authorList>
            <person name="Lee D.-Y."/>
            <person name="Jeon J."/>
            <person name="Kim K.-T."/>
            <person name="Cheong K."/>
            <person name="Song H."/>
            <person name="Choi G."/>
            <person name="Ko J."/>
            <person name="Opiyo S.O."/>
            <person name="Zuo S."/>
            <person name="Madhav S."/>
            <person name="Lee Y.-H."/>
            <person name="Wang G.-L."/>
        </authorList>
    </citation>
    <scope>NUCLEOTIDE SEQUENCE</scope>
    <source>
        <strain evidence="14">AG1-IA YN-7</strain>
    </source>
</reference>
<dbReference type="InterPro" id="IPR043129">
    <property type="entry name" value="ATPase_NBD"/>
</dbReference>
<evidence type="ECO:0000313" key="15">
    <source>
        <dbReference type="Proteomes" id="UP000650582"/>
    </source>
</evidence>
<evidence type="ECO:0000256" key="2">
    <source>
        <dbReference type="ARBA" id="ARBA00009156"/>
    </source>
</evidence>
<evidence type="ECO:0000313" key="14">
    <source>
        <dbReference type="EMBL" id="KAF8685629.1"/>
    </source>
</evidence>
<dbReference type="PROSITE" id="PS00933">
    <property type="entry name" value="FGGY_KINASES_1"/>
    <property type="match status" value="1"/>
</dbReference>
<protein>
    <recommendedName>
        <fullName evidence="3">glycerol kinase</fullName>
        <ecNumber evidence="3">2.7.1.30</ecNumber>
    </recommendedName>
    <alternativeName>
        <fullName evidence="9">ATP:glycerol 3-phosphotransferase</fullName>
    </alternativeName>
</protein>
<dbReference type="InterPro" id="IPR018483">
    <property type="entry name" value="Carb_kinase_FGGY_CS"/>
</dbReference>
<sequence length="615" mass="67433">MDATINCTGIFESKKASDYRYFWQVWTLLPADHRHLTRQAPRPVSARHSKSHKRRGEDGKAGSRAGDEMDHLPVLLSSKMASKQGEFVGAIDCGTTSARFLVFDEFANVVAEHQREFPQYYEHPGWHSHDPKEIQEVCESCVAEATKKLASQGYAADSIKVIGITNQRETTVAWSRKTGKQLCRAIVWDDGRTKAEVTHYEKKLAEEGIEVKPGEFQKGPEAIRNITGIPISTYFSAIKLRWMMQHHHEVRDAHETDDLLFGTVDSWLVYNLTGGANGGLHIIDVTNASRSLLMDLKTLQWSEPMLEFFGFKNSILPKIVSNSEVYGTIVKGKPLEGVRIAGIVGDQQGALVGNKCLKAGEAKNTYGTGAFLLFCTGDDVVLSRNGLISTVAYQAGPDSKPVYALEGSIAVAGSAIQWLRDGVGLIQNAPQINTLASKVEDTGGVYFVTAFNGLLAPYWDASAGGILIGLTAYTTPSHIARATLEASAFQTRAILQAMAKDSGVELQHLKVDGGMTNGDLAMQLQADIGGFEVIRPEMRESTALGSALLAGSAIRLFGWDISKPETLSRVNTKGSTSFNPKTTREERVLRWLGWQRAVERSKGWNAEYVDYGDDD</sequence>
<dbReference type="NCBIfam" id="NF000756">
    <property type="entry name" value="PRK00047.1"/>
    <property type="match status" value="1"/>
</dbReference>
<dbReference type="PANTHER" id="PTHR10196">
    <property type="entry name" value="SUGAR KINASE"/>
    <property type="match status" value="1"/>
</dbReference>
<evidence type="ECO:0000256" key="1">
    <source>
        <dbReference type="ARBA" id="ARBA00005190"/>
    </source>
</evidence>